<reference evidence="2" key="1">
    <citation type="submission" date="2020-02" db="EMBL/GenBank/DDBJ databases">
        <authorList>
            <person name="Meier V. D."/>
        </authorList>
    </citation>
    <scope>NUCLEOTIDE SEQUENCE</scope>
    <source>
        <strain evidence="2">AVDCRST_MAG35</strain>
    </source>
</reference>
<gene>
    <name evidence="2" type="ORF">AVDCRST_MAG35-1030</name>
</gene>
<accession>A0A6J4P4N8</accession>
<feature type="non-terminal residue" evidence="2">
    <location>
        <position position="1"/>
    </location>
</feature>
<dbReference type="EC" id="3.1.1.29" evidence="2"/>
<keyword evidence="2" id="KW-0378">Hydrolase</keyword>
<dbReference type="GO" id="GO:0004045">
    <property type="term" value="F:peptidyl-tRNA hydrolase activity"/>
    <property type="evidence" value="ECO:0007669"/>
    <property type="project" value="UniProtKB-EC"/>
</dbReference>
<feature type="non-terminal residue" evidence="2">
    <location>
        <position position="25"/>
    </location>
</feature>
<organism evidence="2">
    <name type="scientific">uncultured Quadrisphaera sp</name>
    <dbReference type="NCBI Taxonomy" id="904978"/>
    <lineage>
        <taxon>Bacteria</taxon>
        <taxon>Bacillati</taxon>
        <taxon>Actinomycetota</taxon>
        <taxon>Actinomycetes</taxon>
        <taxon>Kineosporiales</taxon>
        <taxon>Kineosporiaceae</taxon>
        <taxon>Quadrisphaera</taxon>
        <taxon>environmental samples</taxon>
    </lineage>
</organism>
<feature type="region of interest" description="Disordered" evidence="1">
    <location>
        <begin position="1"/>
        <end position="25"/>
    </location>
</feature>
<sequence length="25" mass="3062">ERRPLARGRARQPRARPRRPPAQRR</sequence>
<name>A0A6J4P4N8_9ACTN</name>
<dbReference type="AlphaFoldDB" id="A0A6J4P4N8"/>
<evidence type="ECO:0000256" key="1">
    <source>
        <dbReference type="SAM" id="MobiDB-lite"/>
    </source>
</evidence>
<proteinExistence type="predicted"/>
<dbReference type="EMBL" id="CADCUY010000210">
    <property type="protein sequence ID" value="CAA9403510.1"/>
    <property type="molecule type" value="Genomic_DNA"/>
</dbReference>
<protein>
    <submittedName>
        <fullName evidence="2">Peptidyl-tRNA hydrolase</fullName>
        <ecNumber evidence="2">3.1.1.29</ecNumber>
    </submittedName>
</protein>
<evidence type="ECO:0000313" key="2">
    <source>
        <dbReference type="EMBL" id="CAA9403510.1"/>
    </source>
</evidence>